<dbReference type="Pfam" id="PF11951">
    <property type="entry name" value="Fungal_trans_2"/>
    <property type="match status" value="1"/>
</dbReference>
<name>A0A9P8S4H3_9HYPO</name>
<dbReference type="InterPro" id="IPR053157">
    <property type="entry name" value="Sterol_Uptake_Regulator"/>
</dbReference>
<dbReference type="GO" id="GO:0001228">
    <property type="term" value="F:DNA-binding transcription activator activity, RNA polymerase II-specific"/>
    <property type="evidence" value="ECO:0007669"/>
    <property type="project" value="TreeGrafter"/>
</dbReference>
<evidence type="ECO:0000313" key="4">
    <source>
        <dbReference type="Proteomes" id="UP000764110"/>
    </source>
</evidence>
<dbReference type="GO" id="GO:0008270">
    <property type="term" value="F:zinc ion binding"/>
    <property type="evidence" value="ECO:0007669"/>
    <property type="project" value="InterPro"/>
</dbReference>
<dbReference type="SUPFAM" id="SSF57701">
    <property type="entry name" value="Zn2/Cys6 DNA-binding domain"/>
    <property type="match status" value="1"/>
</dbReference>
<comment type="caution">
    <text evidence="3">The sequence shown here is derived from an EMBL/GenBank/DDBJ whole genome shotgun (WGS) entry which is preliminary data.</text>
</comment>
<accession>A0A9P8S4H3</accession>
<dbReference type="InterPro" id="IPR036864">
    <property type="entry name" value="Zn2-C6_fun-type_DNA-bd_sf"/>
</dbReference>
<dbReference type="PROSITE" id="PS50048">
    <property type="entry name" value="ZN2_CY6_FUNGAL_2"/>
    <property type="match status" value="1"/>
</dbReference>
<dbReference type="Proteomes" id="UP000764110">
    <property type="component" value="Unassembled WGS sequence"/>
</dbReference>
<evidence type="ECO:0000259" key="2">
    <source>
        <dbReference type="PROSITE" id="PS50048"/>
    </source>
</evidence>
<keyword evidence="1" id="KW-0539">Nucleus</keyword>
<dbReference type="PANTHER" id="PTHR47784">
    <property type="entry name" value="STEROL UPTAKE CONTROL PROTEIN 2"/>
    <property type="match status" value="1"/>
</dbReference>
<sequence length="484" mass="54711">MAHEACGAAQSGPAPRIGWDSDCANLLPVPPEVGDELHNIQHRGLLNQFSSPPAELGHTFRLIATIKWKSTTMFNVYALEAPGEGKFLIPRLNSKKSRFGCKRCRDRRVKASRWHSQPKDSNYSATKPKCQHCKRHGATCIYNREPGKQPSASIPSLTNKRSGLVKQVDDATESRERRLLEVGLMRNYVTKTGPSICPDDPTQPIFAAAILELSLQCDALLYTVYSITALHQAWSSRSQEDSSTDLDVHRRYLSLALREHQSLLRNITSENIDAICLTSAFLRFCAYAMLQVRKLQPYTPPTQWLMMVSTTRALYEEAWGVAKDKPNSIAYLHLSSYSITRDNNNLWEQCKFSDLAFAHVMTRLAQDVELEPWDAETKDAYEEALRFLGSVKSVVDDGAAKFLVLRHLLRFPLVIPTRLLDLVLDCQPRSLVVLAHYFALLVPFAQNWYIGSGPKQEVLAIADKMSSSPRWRRLLDWPLQMVNA</sequence>
<feature type="domain" description="Zn(2)-C6 fungal-type" evidence="2">
    <location>
        <begin position="100"/>
        <end position="142"/>
    </location>
</feature>
<dbReference type="PANTHER" id="PTHR47784:SF5">
    <property type="entry name" value="STEROL UPTAKE CONTROL PROTEIN 2"/>
    <property type="match status" value="1"/>
</dbReference>
<evidence type="ECO:0000313" key="3">
    <source>
        <dbReference type="EMBL" id="KAH0594571.1"/>
    </source>
</evidence>
<dbReference type="CDD" id="cd00067">
    <property type="entry name" value="GAL4"/>
    <property type="match status" value="1"/>
</dbReference>
<proteinExistence type="predicted"/>
<dbReference type="Gene3D" id="4.10.240.10">
    <property type="entry name" value="Zn(2)-C6 fungal-type DNA-binding domain"/>
    <property type="match status" value="1"/>
</dbReference>
<protein>
    <recommendedName>
        <fullName evidence="2">Zn(2)-C6 fungal-type domain-containing protein</fullName>
    </recommendedName>
</protein>
<reference evidence="3 4" key="1">
    <citation type="submission" date="2020-07" db="EMBL/GenBank/DDBJ databases">
        <title>Metarhizium humberi genome.</title>
        <authorList>
            <person name="Lysoe E."/>
        </authorList>
    </citation>
    <scope>NUCLEOTIDE SEQUENCE [LARGE SCALE GENOMIC DNA]</scope>
    <source>
        <strain evidence="3 4">ESALQ1638</strain>
    </source>
</reference>
<dbReference type="InterPro" id="IPR001138">
    <property type="entry name" value="Zn2Cys6_DnaBD"/>
</dbReference>
<dbReference type="EMBL" id="JACEFI010000015">
    <property type="protein sequence ID" value="KAH0594571.1"/>
    <property type="molecule type" value="Genomic_DNA"/>
</dbReference>
<dbReference type="InterPro" id="IPR021858">
    <property type="entry name" value="Fun_TF"/>
</dbReference>
<organism evidence="3 4">
    <name type="scientific">Metarhizium humberi</name>
    <dbReference type="NCBI Taxonomy" id="2596975"/>
    <lineage>
        <taxon>Eukaryota</taxon>
        <taxon>Fungi</taxon>
        <taxon>Dikarya</taxon>
        <taxon>Ascomycota</taxon>
        <taxon>Pezizomycotina</taxon>
        <taxon>Sordariomycetes</taxon>
        <taxon>Hypocreomycetidae</taxon>
        <taxon>Hypocreales</taxon>
        <taxon>Clavicipitaceae</taxon>
        <taxon>Metarhizium</taxon>
    </lineage>
</organism>
<dbReference type="AlphaFoldDB" id="A0A9P8S4H3"/>
<gene>
    <name evidence="3" type="ORF">MHUMG1_07404</name>
</gene>
<keyword evidence="4" id="KW-1185">Reference proteome</keyword>
<evidence type="ECO:0000256" key="1">
    <source>
        <dbReference type="ARBA" id="ARBA00023242"/>
    </source>
</evidence>